<feature type="compositionally biased region" description="Polar residues" evidence="1">
    <location>
        <begin position="364"/>
        <end position="375"/>
    </location>
</feature>
<feature type="compositionally biased region" description="Polar residues" evidence="1">
    <location>
        <begin position="13"/>
        <end position="30"/>
    </location>
</feature>
<dbReference type="Gene3D" id="3.30.40.10">
    <property type="entry name" value="Zinc/RING finger domain, C3HC4 (zinc finger)"/>
    <property type="match status" value="1"/>
</dbReference>
<accession>A0A1W0X367</accession>
<evidence type="ECO:0000313" key="2">
    <source>
        <dbReference type="EMBL" id="OQV21933.1"/>
    </source>
</evidence>
<feature type="region of interest" description="Disordered" evidence="1">
    <location>
        <begin position="364"/>
        <end position="391"/>
    </location>
</feature>
<gene>
    <name evidence="2" type="ORF">BV898_04146</name>
</gene>
<evidence type="ECO:0008006" key="4">
    <source>
        <dbReference type="Google" id="ProtNLM"/>
    </source>
</evidence>
<dbReference type="EMBL" id="MTYJ01000020">
    <property type="protein sequence ID" value="OQV21933.1"/>
    <property type="molecule type" value="Genomic_DNA"/>
</dbReference>
<feature type="region of interest" description="Disordered" evidence="1">
    <location>
        <begin position="671"/>
        <end position="702"/>
    </location>
</feature>
<feature type="region of interest" description="Disordered" evidence="1">
    <location>
        <begin position="213"/>
        <end position="279"/>
    </location>
</feature>
<sequence>MKDPTSGFPAPTTMATDNGPSSQQPRKTTSNNNPPPLLLQQQRQRENLKLKLQVNSLPAVPAQQQPPRVNGNSHTVITSSSTHTIMRVKKPPTMMAGASRGGGGSEPVGGGGDGVPTPVKKKRMCARCATQLGRFFNTGAPCPSCGLKTCSDCRVKMYRTDRKKTWICTFCAKERQAPRKNPNDLMQRRNSLLKRNPLPLMIANEALLTMPRNGKHQQHSPVSNRISYQGSLPRNFTTTSEPPQMGMGNYNTATRGRPVATPGTPNAKKRAPAPPKKPERNFQVVTAPATDLEMGKFQSATLGKPVKNLLSPMAAKRWEATADVVTTLRRAKPSPPVVLKEKYIHIEVTNVSANQSRSSVTFNQPGFLQSSSTDSQEMHPKLLNGGSGNVKSATIDRIYNRRHTTSFEDSMPSVSTTAITANNAVPAPRRRQEEPLPNPPSTSSSKIATSSSTLPRVLQKVRRAESLSSTHSRDPDQSLSLLNLTHTGPGQPASEVLTTPQPGLVHNAGLRHPSYSTFSRSDSRRKSFMDRASVRRSSSFKVEDPLYKVICNAVQLEYDDFLTAVIGHLKIISECHLTTVSEPTPAFSRRYSNRRITVQAEISRLPSFPYRRSSVPSLTMPENPYDALLSDQLVPRRLSSPDAEFAPVMAVSPEEPPEALGQFVRGSSIRSSIRSGRTASDHSNLSRKSSFSASLSSETEVSVRVPDLQRHVSIIEINPETSSTGSNGSAGLRNSKNVFEVTAAAPDVEVVLQQIPETGEIRARSSGRFTERFDKGSRDEDEPKLDGENRNSGRLWEDFADGHRTADEPAAVTRSSGRNPNGSSEGSVEEREDEHVVRARSSGRFSDRFFSEHEGKAGIISSVGTTEFDHHEKSTFVGPTPPEDQTCRKSSAESPEPRTISPAVAFVKSPEVKPRKSLANGLLKPEPSGPSASVPEEALSTEPPAPHSFVSHVQSAQTEIAAILSGVVPKRRMAPRPPPVVPISSKPKEDGIAEFQRVLGNLREAKKPADMVVSSRAKPIVDERLEERGNEVQNVAAAIQHFKKVNEEVQDLKDFLKAVRQSPKPPAETEQKTHASSHATIHPSVIGVGESQQRTNISDSEKKFDTEHNGLPEACIPISDHGIGTQKALPEDELANGQPVQNSSVPMSSIITAPIHNEPLPTPNTTAFEYTSSEPLTRDPVPSSPSPSPSPPPQKDAHRPERAKWHSSLLPDELHITLNNGHSESPYYIPTHTPTDESVSSPTAEDLPSLPAKKCIPAAVRPAFFSQGSSDTDGEEERAEFDFEDESNSSAYSDDGIPAVKACRKVELDDEQLGDPLDAVETWEMAPQPVPGDIFGRLQVPLDSIQEESEDEDRESKFTRTINRKAMRPVVSLDMSPDEADEDMNGWHMEEEGDDGQSDLEQYFITGLLQPTAVNSKPYFRSDMDFDALEEGDVTAAATTVRKEPSIFGSAKLKFAAASDYRLSSDMDDLSASSPSDDESFY</sequence>
<dbReference type="OrthoDB" id="195679at2759"/>
<reference evidence="3" key="1">
    <citation type="submission" date="2017-01" db="EMBL/GenBank/DDBJ databases">
        <title>Comparative genomics of anhydrobiosis in the tardigrade Hypsibius dujardini.</title>
        <authorList>
            <person name="Yoshida Y."/>
            <person name="Koutsovoulos G."/>
            <person name="Laetsch D."/>
            <person name="Stevens L."/>
            <person name="Kumar S."/>
            <person name="Horikawa D."/>
            <person name="Ishino K."/>
            <person name="Komine S."/>
            <person name="Tomita M."/>
            <person name="Blaxter M."/>
            <person name="Arakawa K."/>
        </authorList>
    </citation>
    <scope>NUCLEOTIDE SEQUENCE [LARGE SCALE GENOMIC DNA]</scope>
    <source>
        <strain evidence="3">Z151</strain>
    </source>
</reference>
<feature type="compositionally biased region" description="Basic and acidic residues" evidence="1">
    <location>
        <begin position="784"/>
        <end position="807"/>
    </location>
</feature>
<dbReference type="InterPro" id="IPR013083">
    <property type="entry name" value="Znf_RING/FYVE/PHD"/>
</dbReference>
<feature type="compositionally biased region" description="Polar residues" evidence="1">
    <location>
        <begin position="1163"/>
        <end position="1175"/>
    </location>
</feature>
<organism evidence="2 3">
    <name type="scientific">Hypsibius exemplaris</name>
    <name type="common">Freshwater tardigrade</name>
    <dbReference type="NCBI Taxonomy" id="2072580"/>
    <lineage>
        <taxon>Eukaryota</taxon>
        <taxon>Metazoa</taxon>
        <taxon>Ecdysozoa</taxon>
        <taxon>Tardigrada</taxon>
        <taxon>Eutardigrada</taxon>
        <taxon>Parachela</taxon>
        <taxon>Hypsibioidea</taxon>
        <taxon>Hypsibiidae</taxon>
        <taxon>Hypsibius</taxon>
    </lineage>
</organism>
<feature type="region of interest" description="Disordered" evidence="1">
    <location>
        <begin position="59"/>
        <end position="114"/>
    </location>
</feature>
<dbReference type="SUPFAM" id="SSF57903">
    <property type="entry name" value="FYVE/PHD zinc finger"/>
    <property type="match status" value="1"/>
</dbReference>
<feature type="compositionally biased region" description="Low complexity" evidence="1">
    <location>
        <begin position="441"/>
        <end position="453"/>
    </location>
</feature>
<feature type="compositionally biased region" description="Acidic residues" evidence="1">
    <location>
        <begin position="1272"/>
        <end position="1287"/>
    </location>
</feature>
<feature type="compositionally biased region" description="Low complexity" evidence="1">
    <location>
        <begin position="686"/>
        <end position="702"/>
    </location>
</feature>
<name>A0A1W0X367_HYPEX</name>
<evidence type="ECO:0000313" key="3">
    <source>
        <dbReference type="Proteomes" id="UP000192578"/>
    </source>
</evidence>
<feature type="compositionally biased region" description="Gly residues" evidence="1">
    <location>
        <begin position="99"/>
        <end position="114"/>
    </location>
</feature>
<dbReference type="InterPro" id="IPR011011">
    <property type="entry name" value="Znf_FYVE_PHD"/>
</dbReference>
<keyword evidence="3" id="KW-1185">Reference proteome</keyword>
<feature type="region of interest" description="Disordered" evidence="1">
    <location>
        <begin position="1369"/>
        <end position="1395"/>
    </location>
</feature>
<feature type="compositionally biased region" description="Basic and acidic residues" evidence="1">
    <location>
        <begin position="1099"/>
        <end position="1110"/>
    </location>
</feature>
<feature type="compositionally biased region" description="Low complexity" evidence="1">
    <location>
        <begin position="59"/>
        <end position="85"/>
    </location>
</feature>
<comment type="caution">
    <text evidence="2">The sequence shown here is derived from an EMBL/GenBank/DDBJ whole genome shotgun (WGS) entry which is preliminary data.</text>
</comment>
<feature type="compositionally biased region" description="Polar residues" evidence="1">
    <location>
        <begin position="477"/>
        <end position="488"/>
    </location>
</feature>
<feature type="region of interest" description="Disordered" evidence="1">
    <location>
        <begin position="1060"/>
        <end position="1110"/>
    </location>
</feature>
<feature type="compositionally biased region" description="Polar residues" evidence="1">
    <location>
        <begin position="1232"/>
        <end position="1243"/>
    </location>
</feature>
<feature type="region of interest" description="Disordered" evidence="1">
    <location>
        <begin position="870"/>
        <end position="953"/>
    </location>
</feature>
<feature type="compositionally biased region" description="Polar residues" evidence="1">
    <location>
        <begin position="219"/>
        <end position="242"/>
    </location>
</feature>
<feature type="region of interest" description="Disordered" evidence="1">
    <location>
        <begin position="1"/>
        <end position="42"/>
    </location>
</feature>
<feature type="region of interest" description="Disordered" evidence="1">
    <location>
        <begin position="1264"/>
        <end position="1296"/>
    </location>
</feature>
<evidence type="ECO:0000256" key="1">
    <source>
        <dbReference type="SAM" id="MobiDB-lite"/>
    </source>
</evidence>
<protein>
    <recommendedName>
        <fullName evidence="4">FYVE-type domain-containing protein</fullName>
    </recommendedName>
</protein>
<feature type="compositionally biased region" description="Basic and acidic residues" evidence="1">
    <location>
        <begin position="762"/>
        <end position="778"/>
    </location>
</feature>
<feature type="region of interest" description="Disordered" evidence="1">
    <location>
        <begin position="762"/>
        <end position="840"/>
    </location>
</feature>
<proteinExistence type="predicted"/>
<feature type="compositionally biased region" description="Basic and acidic residues" evidence="1">
    <location>
        <begin position="1195"/>
        <end position="1204"/>
    </location>
</feature>
<feature type="compositionally biased region" description="Polar residues" evidence="1">
    <location>
        <begin position="813"/>
        <end position="826"/>
    </location>
</feature>
<dbReference type="CDD" id="cd15747">
    <property type="entry name" value="FYVE_Slp3_4_5"/>
    <property type="match status" value="1"/>
</dbReference>
<feature type="region of interest" description="Disordered" evidence="1">
    <location>
        <begin position="1154"/>
        <end position="1250"/>
    </location>
</feature>
<feature type="compositionally biased region" description="Pro residues" evidence="1">
    <location>
        <begin position="1182"/>
        <end position="1194"/>
    </location>
</feature>
<feature type="region of interest" description="Disordered" evidence="1">
    <location>
        <begin position="421"/>
        <end position="521"/>
    </location>
</feature>
<dbReference type="Proteomes" id="UP000192578">
    <property type="component" value="Unassembled WGS sequence"/>
</dbReference>